<comment type="similarity">
    <text evidence="1">Belongs to the V-ATPase D subunit family.</text>
</comment>
<dbReference type="RefSeq" id="WP_013332428.1">
    <property type="nucleotide sequence ID" value="NC_014532.2"/>
</dbReference>
<dbReference type="GeneID" id="91010008"/>
<name>E1V377_HALED</name>
<dbReference type="GO" id="GO:0046961">
    <property type="term" value="F:proton-transporting ATPase activity, rotational mechanism"/>
    <property type="evidence" value="ECO:0007669"/>
    <property type="project" value="InterPro"/>
</dbReference>
<dbReference type="EMBL" id="CP139472">
    <property type="protein sequence ID" value="WPU48721.1"/>
    <property type="molecule type" value="Genomic_DNA"/>
</dbReference>
<dbReference type="GO" id="GO:0016787">
    <property type="term" value="F:hydrolase activity"/>
    <property type="evidence" value="ECO:0007669"/>
    <property type="project" value="UniProtKB-KW"/>
</dbReference>
<protein>
    <submittedName>
        <fullName evidence="4">V-type ATP synthase subunit D</fullName>
        <ecNumber evidence="4">3.6.3.14</ecNumber>
    </submittedName>
</protein>
<reference evidence="4" key="1">
    <citation type="journal article" date="2010" name="Environ. Microbiol.">
        <title>A blueprint of ectoine metabolism from the genome of the industrial producer Halomonas elongata DSM 2581(T).</title>
        <authorList>
            <person name="Schwibbert K."/>
            <person name="Marin-Sanguino A."/>
            <person name="Bagyan I."/>
            <person name="Heidrich G."/>
            <person name="Lentzen G."/>
            <person name="Seitz H."/>
            <person name="Rampp M."/>
            <person name="Schuster S.C."/>
            <person name="Klenk H.P."/>
            <person name="Pfeiffer F."/>
            <person name="Oesterhelt D."/>
            <person name="Kunte H.J."/>
        </authorList>
    </citation>
    <scope>NUCLEOTIDE SEQUENCE</scope>
    <source>
        <strain evidence="4">Type strain: DSM 2581</strain>
    </source>
</reference>
<dbReference type="Pfam" id="PF01813">
    <property type="entry name" value="ATP-synt_D"/>
    <property type="match status" value="1"/>
</dbReference>
<reference evidence="6" key="3">
    <citation type="journal article" date="2011" name="Environ. Microbiol.">
        <title>A blueprint of ectoine metabolism from the genome of the industrial producer Halomonas elongata DSM 2581(T).</title>
        <authorList>
            <person name="Schwibbert K."/>
            <person name="Marin-Sanguino A."/>
            <person name="Bagyan I."/>
            <person name="Heidrich G."/>
            <person name="Lentzen G."/>
            <person name="Seitz H."/>
            <person name="Rampp M."/>
            <person name="Schuster S.C."/>
            <person name="Klenk H.P."/>
            <person name="Pfeiffer F."/>
            <person name="Oesterhelt D."/>
            <person name="Kunte H.J."/>
        </authorList>
    </citation>
    <scope>NUCLEOTIDE SEQUENCE [LARGE SCALE GENOMIC DNA]</scope>
    <source>
        <strain evidence="6">ATCC 33173 / DSM 2581 / NBRC 15536 / NCIMB 2198 / 1H9</strain>
    </source>
</reference>
<dbReference type="STRING" id="768066.HELO_2672"/>
<dbReference type="AlphaFoldDB" id="E1V377"/>
<dbReference type="Gene3D" id="1.10.287.3240">
    <property type="match status" value="1"/>
</dbReference>
<dbReference type="Proteomes" id="UP000008707">
    <property type="component" value="Chromosome"/>
</dbReference>
<dbReference type="NCBIfam" id="TIGR00309">
    <property type="entry name" value="V_ATPase_subD"/>
    <property type="match status" value="1"/>
</dbReference>
<dbReference type="PANTHER" id="PTHR11671">
    <property type="entry name" value="V-TYPE ATP SYNTHASE SUBUNIT D"/>
    <property type="match status" value="1"/>
</dbReference>
<keyword evidence="4" id="KW-0378">Hydrolase</keyword>
<evidence type="ECO:0000256" key="2">
    <source>
        <dbReference type="ARBA" id="ARBA00022448"/>
    </source>
</evidence>
<dbReference type="InterPro" id="IPR002699">
    <property type="entry name" value="V_ATPase_D"/>
</dbReference>
<dbReference type="EMBL" id="FN869568">
    <property type="protein sequence ID" value="CBV42556.1"/>
    <property type="molecule type" value="Genomic_DNA"/>
</dbReference>
<reference evidence="5 7" key="4">
    <citation type="submission" date="2023-11" db="EMBL/GenBank/DDBJ databases">
        <title>MicrobeMod: A computational toolkit for identifying prokaryotic methylation and restriction-modification with nanopore sequencing.</title>
        <authorList>
            <person name="Crits-Christoph A."/>
            <person name="Kang S.C."/>
            <person name="Lee H."/>
            <person name="Ostrov N."/>
        </authorList>
    </citation>
    <scope>NUCLEOTIDE SEQUENCE [LARGE SCALE GENOMIC DNA]</scope>
    <source>
        <strain evidence="5 7">ATCC 33173</strain>
    </source>
</reference>
<gene>
    <name evidence="4" type="primary">atvD</name>
    <name evidence="4" type="ordered locus">HELO_2672</name>
    <name evidence="5" type="ORF">SR933_07465</name>
</gene>
<evidence type="ECO:0000313" key="6">
    <source>
        <dbReference type="Proteomes" id="UP000008707"/>
    </source>
</evidence>
<dbReference type="Proteomes" id="UP001322512">
    <property type="component" value="Chromosome"/>
</dbReference>
<dbReference type="HOGENOM" id="CLU_113661_0_0_6"/>
<dbReference type="EC" id="3.6.3.14" evidence="4"/>
<dbReference type="OrthoDB" id="5637912at2"/>
<keyword evidence="3" id="KW-0406">Ion transport</keyword>
<keyword evidence="7" id="KW-1185">Reference proteome</keyword>
<dbReference type="eggNOG" id="COG1394">
    <property type="taxonomic scope" value="Bacteria"/>
</dbReference>
<keyword evidence="2" id="KW-0813">Transport</keyword>
<proteinExistence type="inferred from homology"/>
<evidence type="ECO:0000256" key="1">
    <source>
        <dbReference type="ARBA" id="ARBA00005850"/>
    </source>
</evidence>
<evidence type="ECO:0000313" key="5">
    <source>
        <dbReference type="EMBL" id="WPU48721.1"/>
    </source>
</evidence>
<sequence>MWTRTPTLNKSSLSRLKQQRKLYQRYLPALEMKQRMLLMLRKRARASLGEIERRMADLLEEVGVELSMLADEGPLPEVPLEVSEIRVVEENLVGVVLPRLEGIEIERQAYGLLSEAHWMTQLIERSEAMLRLRIERQVVSRRLALLEEASRTVTQRVNLFSKVMIPTVDKQIARIDLYLADQERAAVVRSKLAKQKHAPAGPASGGSAE</sequence>
<evidence type="ECO:0000313" key="7">
    <source>
        <dbReference type="Proteomes" id="UP001322512"/>
    </source>
</evidence>
<reference evidence="4" key="2">
    <citation type="submission" date="2010-05" db="EMBL/GenBank/DDBJ databases">
        <title>Revision and reannotation of the Halomonas elongata DSM 2581(T) genome.</title>
        <authorList>
            <person name="Pfeiffer F."/>
            <person name="Bagyan I."/>
            <person name="Alfaro-Espinoza G."/>
            <person name="Zamora-Lagos M.A."/>
            <person name="Habermann B."/>
            <person name="Oesterhelt D."/>
            <person name="Kunte H.J."/>
        </authorList>
    </citation>
    <scope>NUCLEOTIDE SEQUENCE</scope>
    <source>
        <strain evidence="4">Type strain: DSM 2581</strain>
    </source>
</reference>
<evidence type="ECO:0000256" key="3">
    <source>
        <dbReference type="ARBA" id="ARBA00023065"/>
    </source>
</evidence>
<dbReference type="KEGG" id="hel:HELO_2672"/>
<evidence type="ECO:0000313" key="4">
    <source>
        <dbReference type="EMBL" id="CBV42556.1"/>
    </source>
</evidence>
<accession>E1V377</accession>
<organism evidence="4 6">
    <name type="scientific">Halomonas elongata (strain ATCC 33173 / DSM 2581 / NBRC 15536 / NCIMB 2198 / 1H9)</name>
    <dbReference type="NCBI Taxonomy" id="768066"/>
    <lineage>
        <taxon>Bacteria</taxon>
        <taxon>Pseudomonadati</taxon>
        <taxon>Pseudomonadota</taxon>
        <taxon>Gammaproteobacteria</taxon>
        <taxon>Oceanospirillales</taxon>
        <taxon>Halomonadaceae</taxon>
        <taxon>Halomonas</taxon>
    </lineage>
</organism>